<proteinExistence type="predicted"/>
<keyword evidence="3" id="KW-1185">Reference proteome</keyword>
<dbReference type="GeneID" id="9062788"/>
<dbReference type="Proteomes" id="UP000007800">
    <property type="component" value="Unassembled WGS sequence"/>
</dbReference>
<feature type="region of interest" description="Disordered" evidence="1">
    <location>
        <begin position="53"/>
        <end position="77"/>
    </location>
</feature>
<gene>
    <name evidence="2" type="ORF">Pmar_PMAR027262</name>
</gene>
<dbReference type="InterPro" id="IPR027417">
    <property type="entry name" value="P-loop_NTPase"/>
</dbReference>
<organism evidence="3">
    <name type="scientific">Perkinsus marinus (strain ATCC 50983 / TXsc)</name>
    <dbReference type="NCBI Taxonomy" id="423536"/>
    <lineage>
        <taxon>Eukaryota</taxon>
        <taxon>Sar</taxon>
        <taxon>Alveolata</taxon>
        <taxon>Perkinsozoa</taxon>
        <taxon>Perkinsea</taxon>
        <taxon>Perkinsida</taxon>
        <taxon>Perkinsidae</taxon>
        <taxon>Perkinsus</taxon>
    </lineage>
</organism>
<protein>
    <recommendedName>
        <fullName evidence="4">tRNA ligase phosphodiesterase domain-containing protein</fullName>
    </recommendedName>
</protein>
<evidence type="ECO:0000313" key="2">
    <source>
        <dbReference type="EMBL" id="EEQ98777.1"/>
    </source>
</evidence>
<reference evidence="2 3" key="1">
    <citation type="submission" date="2008-07" db="EMBL/GenBank/DDBJ databases">
        <authorList>
            <person name="El-Sayed N."/>
            <person name="Caler E."/>
            <person name="Inman J."/>
            <person name="Amedeo P."/>
            <person name="Hass B."/>
            <person name="Wortman J."/>
        </authorList>
    </citation>
    <scope>NUCLEOTIDE SEQUENCE [LARGE SCALE GENOMIC DNA]</scope>
    <source>
        <strain evidence="3">ATCC 50983 / TXsc</strain>
    </source>
</reference>
<evidence type="ECO:0000256" key="1">
    <source>
        <dbReference type="SAM" id="MobiDB-lite"/>
    </source>
</evidence>
<dbReference type="OMA" id="NAICPCD"/>
<sequence length="497" mass="54659">MSNVNDKEGIARRRAVSTSSSSSSSSGSVSIMSDVSPDHMVQGCVLPCSSPDHGQAANAVSPRGLSEQRGSKKCKRRKQVVVVSRGLQGSGKSTTMRTVALLLKGIWLNQDEFRTASKGGGNAKGKFLEKLSECTYYGDPEYVMVDRINTQLRHRSDIYNAICPCDGEYPEIIYLQWSHPGDTAGSTGEEDVSPFDPIKGRKYFDVCAKNVRNRHGKHKSIDRYADIDFILGSTASQAEPISKEELAQFSVSKLCDIDVTLPRREMVERTLEVLGKGDEFSEEEITVAMREVAKIEKNIVPVGTGKGGQPRRRPPSECYRPQQHTSWSGTTTGSGENLLSLVGRSMFQLELTRESQRLLRRAVGKGWGYMATKGIVPKDEFHVTLLYVDSSNAFDHYNMSLVRQLWPRIGDSFGFTTAFAVCSDVGVCAAPVQFLQAVPCGNLYPHITLGVSPQASAKDSNDMLEGKHPLEALRVLELELSGNQTQLELRGVLRVSE</sequence>
<dbReference type="AlphaFoldDB" id="C5LWZ9"/>
<feature type="region of interest" description="Disordered" evidence="1">
    <location>
        <begin position="1"/>
        <end position="33"/>
    </location>
</feature>
<evidence type="ECO:0000313" key="3">
    <source>
        <dbReference type="Proteomes" id="UP000007800"/>
    </source>
</evidence>
<feature type="compositionally biased region" description="Basic and acidic residues" evidence="1">
    <location>
        <begin position="1"/>
        <end position="11"/>
    </location>
</feature>
<name>C5LWZ9_PERM5</name>
<feature type="compositionally biased region" description="Low complexity" evidence="1">
    <location>
        <begin position="16"/>
        <end position="33"/>
    </location>
</feature>
<dbReference type="SUPFAM" id="SSF52540">
    <property type="entry name" value="P-loop containing nucleoside triphosphate hydrolases"/>
    <property type="match status" value="1"/>
</dbReference>
<dbReference type="Gene3D" id="3.40.50.300">
    <property type="entry name" value="P-loop containing nucleotide triphosphate hydrolases"/>
    <property type="match status" value="1"/>
</dbReference>
<dbReference type="RefSeq" id="XP_002766060.1">
    <property type="nucleotide sequence ID" value="XM_002766014.1"/>
</dbReference>
<dbReference type="EMBL" id="GG686286">
    <property type="protein sequence ID" value="EEQ98777.1"/>
    <property type="molecule type" value="Genomic_DNA"/>
</dbReference>
<dbReference type="InParanoid" id="C5LWZ9"/>
<feature type="region of interest" description="Disordered" evidence="1">
    <location>
        <begin position="301"/>
        <end position="332"/>
    </location>
</feature>
<evidence type="ECO:0008006" key="4">
    <source>
        <dbReference type="Google" id="ProtNLM"/>
    </source>
</evidence>
<dbReference type="OrthoDB" id="442402at2759"/>
<accession>C5LWZ9</accession>